<sequence>MWRQDALTTYSACPPNPIRKVKSVDTFREKQGSSPLANPPYNSGKYTTANSIGAKQLPKIKDFAPLRPFVIVVSGASNVGKSALIKLAQNKLRLAETAANNERRHVHTLSIEDMTYPVEIVELNIDMFDTSQEPLQMPKVS</sequence>
<dbReference type="AlphaFoldDB" id="A0A8H7Q3A8"/>
<dbReference type="EMBL" id="JAEPQZ010000002">
    <property type="protein sequence ID" value="KAG2184528.1"/>
    <property type="molecule type" value="Genomic_DNA"/>
</dbReference>
<comment type="caution">
    <text evidence="1">The sequence shown here is derived from an EMBL/GenBank/DDBJ whole genome shotgun (WGS) entry which is preliminary data.</text>
</comment>
<dbReference type="InterPro" id="IPR027417">
    <property type="entry name" value="P-loop_NTPase"/>
</dbReference>
<reference evidence="1" key="1">
    <citation type="submission" date="2020-12" db="EMBL/GenBank/DDBJ databases">
        <title>Metabolic potential, ecology and presence of endohyphal bacteria is reflected in genomic diversity of Mucoromycotina.</title>
        <authorList>
            <person name="Muszewska A."/>
            <person name="Okrasinska A."/>
            <person name="Steczkiewicz K."/>
            <person name="Drgas O."/>
            <person name="Orlowska M."/>
            <person name="Perlinska-Lenart U."/>
            <person name="Aleksandrzak-Piekarczyk T."/>
            <person name="Szatraj K."/>
            <person name="Zielenkiewicz U."/>
            <person name="Pilsyk S."/>
            <person name="Malc E."/>
            <person name="Mieczkowski P."/>
            <person name="Kruszewska J.S."/>
            <person name="Biernat P."/>
            <person name="Pawlowska J."/>
        </authorList>
    </citation>
    <scope>NUCLEOTIDE SEQUENCE</scope>
    <source>
        <strain evidence="1">WA0000067209</strain>
    </source>
</reference>
<dbReference type="Proteomes" id="UP000654370">
    <property type="component" value="Unassembled WGS sequence"/>
</dbReference>
<dbReference type="OrthoDB" id="10592756at2759"/>
<proteinExistence type="predicted"/>
<gene>
    <name evidence="1" type="ORF">INT43_000437</name>
</gene>
<evidence type="ECO:0000313" key="2">
    <source>
        <dbReference type="Proteomes" id="UP000654370"/>
    </source>
</evidence>
<keyword evidence="2" id="KW-1185">Reference proteome</keyword>
<dbReference type="SUPFAM" id="SSF52540">
    <property type="entry name" value="P-loop containing nucleoside triphosphate hydrolases"/>
    <property type="match status" value="1"/>
</dbReference>
<protein>
    <submittedName>
        <fullName evidence="1">Uncharacterized protein</fullName>
    </submittedName>
</protein>
<evidence type="ECO:0000313" key="1">
    <source>
        <dbReference type="EMBL" id="KAG2184528.1"/>
    </source>
</evidence>
<name>A0A8H7Q3A8_MORIS</name>
<organism evidence="1 2">
    <name type="scientific">Mortierella isabellina</name>
    <name type="common">Filamentous fungus</name>
    <name type="synonym">Umbelopsis isabellina</name>
    <dbReference type="NCBI Taxonomy" id="91625"/>
    <lineage>
        <taxon>Eukaryota</taxon>
        <taxon>Fungi</taxon>
        <taxon>Fungi incertae sedis</taxon>
        <taxon>Mucoromycota</taxon>
        <taxon>Mucoromycotina</taxon>
        <taxon>Umbelopsidomycetes</taxon>
        <taxon>Umbelopsidales</taxon>
        <taxon>Umbelopsidaceae</taxon>
        <taxon>Umbelopsis</taxon>
    </lineage>
</organism>
<accession>A0A8H7Q3A8</accession>